<dbReference type="PROSITE" id="PS50213">
    <property type="entry name" value="FAS1"/>
    <property type="match status" value="2"/>
</dbReference>
<protein>
    <recommendedName>
        <fullName evidence="4">FAS1 domain-containing protein</fullName>
    </recommendedName>
</protein>
<dbReference type="AlphaFoldDB" id="A0A835H7D2"/>
<proteinExistence type="inferred from homology"/>
<dbReference type="SMART" id="SM00554">
    <property type="entry name" value="FAS1"/>
    <property type="match status" value="2"/>
</dbReference>
<gene>
    <name evidence="5" type="ORF">IFM89_035753</name>
</gene>
<feature type="domain" description="FAS1" evidence="4">
    <location>
        <begin position="185"/>
        <end position="314"/>
    </location>
</feature>
<evidence type="ECO:0000256" key="3">
    <source>
        <dbReference type="SAM" id="SignalP"/>
    </source>
</evidence>
<evidence type="ECO:0000313" key="5">
    <source>
        <dbReference type="EMBL" id="KAF9594980.1"/>
    </source>
</evidence>
<keyword evidence="6" id="KW-1185">Reference proteome</keyword>
<feature type="chain" id="PRO_5032464719" description="FAS1 domain-containing protein" evidence="3">
    <location>
        <begin position="22"/>
        <end position="351"/>
    </location>
</feature>
<dbReference type="PANTHER" id="PTHR33985">
    <property type="entry name" value="OS02G0491300 PROTEIN-RELATED"/>
    <property type="match status" value="1"/>
</dbReference>
<reference evidence="5 6" key="1">
    <citation type="submission" date="2020-10" db="EMBL/GenBank/DDBJ databases">
        <title>The Coptis chinensis genome and diversification of protoberbering-type alkaloids.</title>
        <authorList>
            <person name="Wang B."/>
            <person name="Shu S."/>
            <person name="Song C."/>
            <person name="Liu Y."/>
        </authorList>
    </citation>
    <scope>NUCLEOTIDE SEQUENCE [LARGE SCALE GENOMIC DNA]</scope>
    <source>
        <strain evidence="5">HL-2020</strain>
        <tissue evidence="5">Leaf</tissue>
    </source>
</reference>
<dbReference type="Gene3D" id="2.30.180.10">
    <property type="entry name" value="FAS1 domain"/>
    <property type="match status" value="2"/>
</dbReference>
<evidence type="ECO:0000256" key="1">
    <source>
        <dbReference type="ARBA" id="ARBA00007843"/>
    </source>
</evidence>
<keyword evidence="3" id="KW-0732">Signal</keyword>
<dbReference type="InterPro" id="IPR000782">
    <property type="entry name" value="FAS1_domain"/>
</dbReference>
<feature type="region of interest" description="Disordered" evidence="2">
    <location>
        <begin position="325"/>
        <end position="351"/>
    </location>
</feature>
<comment type="caution">
    <text evidence="5">The sequence shown here is derived from an EMBL/GenBank/DDBJ whole genome shotgun (WGS) entry which is preliminary data.</text>
</comment>
<feature type="domain" description="FAS1" evidence="4">
    <location>
        <begin position="34"/>
        <end position="151"/>
    </location>
</feature>
<organism evidence="5 6">
    <name type="scientific">Coptis chinensis</name>
    <dbReference type="NCBI Taxonomy" id="261450"/>
    <lineage>
        <taxon>Eukaryota</taxon>
        <taxon>Viridiplantae</taxon>
        <taxon>Streptophyta</taxon>
        <taxon>Embryophyta</taxon>
        <taxon>Tracheophyta</taxon>
        <taxon>Spermatophyta</taxon>
        <taxon>Magnoliopsida</taxon>
        <taxon>Ranunculales</taxon>
        <taxon>Ranunculaceae</taxon>
        <taxon>Coptidoideae</taxon>
        <taxon>Coptis</taxon>
    </lineage>
</organism>
<comment type="similarity">
    <text evidence="1">Belongs to the fasciclin-like AGP family.</text>
</comment>
<dbReference type="InterPro" id="IPR036378">
    <property type="entry name" value="FAS1_dom_sf"/>
</dbReference>
<dbReference type="InterPro" id="IPR018247">
    <property type="entry name" value="EF_Hand_1_Ca_BS"/>
</dbReference>
<dbReference type="Pfam" id="PF02469">
    <property type="entry name" value="Fasciclin"/>
    <property type="match status" value="2"/>
</dbReference>
<evidence type="ECO:0000259" key="4">
    <source>
        <dbReference type="PROSITE" id="PS50213"/>
    </source>
</evidence>
<accession>A0A835H7D2</accession>
<dbReference type="Proteomes" id="UP000631114">
    <property type="component" value="Unassembled WGS sequence"/>
</dbReference>
<dbReference type="PANTHER" id="PTHR33985:SF17">
    <property type="entry name" value="FASCICLIN-LIKE ARABINOGALACTAN PROTEIN 20"/>
    <property type="match status" value="1"/>
</dbReference>
<feature type="compositionally biased region" description="Polar residues" evidence="2">
    <location>
        <begin position="325"/>
        <end position="338"/>
    </location>
</feature>
<sequence length="351" mass="38834">MAKPAILFPLILLSILFPISSPDLQTITLPSETIVDAVEILSDSGYLSMSLTLQLISQTLVPEPTSSLTLFAPSDSAFIESGQPPLSLLQYHFSPLKFSLETLKSLPFGTKIPTLFDNHSLVVTSIDSEKEISINNVTINDSVIYDVGSLVVYGVNTFFDPLFENDVNKTLVLMNLGCVNSMSDDNDESAVFVDNNNLEEKGYRIINQFLDMQFGNEKKRMTVFAPDDNEMKGSLVNLTDLASVFRRHVVPCKLTWNDLINLEDELVLPTYLKGFSIKMKKSGDVLVLNGGVPIVFSDVYKNENIAVHGIQKMLGLNDDEKKLSNTDNGSEFHSSASADESHDNNLDYGEF</sequence>
<dbReference type="InterPro" id="IPR052806">
    <property type="entry name" value="Fasciclin-like_AGP"/>
</dbReference>
<dbReference type="OrthoDB" id="1893649at2759"/>
<evidence type="ECO:0000313" key="6">
    <source>
        <dbReference type="Proteomes" id="UP000631114"/>
    </source>
</evidence>
<dbReference type="PROSITE" id="PS00018">
    <property type="entry name" value="EF_HAND_1"/>
    <property type="match status" value="1"/>
</dbReference>
<dbReference type="SUPFAM" id="SSF82153">
    <property type="entry name" value="FAS1 domain"/>
    <property type="match status" value="2"/>
</dbReference>
<feature type="signal peptide" evidence="3">
    <location>
        <begin position="1"/>
        <end position="21"/>
    </location>
</feature>
<dbReference type="EMBL" id="JADFTS010000008">
    <property type="protein sequence ID" value="KAF9594980.1"/>
    <property type="molecule type" value="Genomic_DNA"/>
</dbReference>
<evidence type="ECO:0000256" key="2">
    <source>
        <dbReference type="SAM" id="MobiDB-lite"/>
    </source>
</evidence>
<name>A0A835H7D2_9MAGN</name>